<protein>
    <submittedName>
        <fullName evidence="2">Uncharacterized protein</fullName>
    </submittedName>
</protein>
<sequence>MKISKKVIGLTLGATLMFGAGTMVANAKVNNMSYNRAALGYTQLSSQNDNYNDNSNYNYDDEEFFRDMYNHCHGNRSENTGYRNGMMNNSYNMMNY</sequence>
<dbReference type="Proteomes" id="UP000596929">
    <property type="component" value="Unassembled WGS sequence"/>
</dbReference>
<gene>
    <name evidence="2" type="ORF">H8S20_02495</name>
</gene>
<keyword evidence="1" id="KW-0732">Signal</keyword>
<reference evidence="2 3" key="1">
    <citation type="submission" date="2020-08" db="EMBL/GenBank/DDBJ databases">
        <title>Genome public.</title>
        <authorList>
            <person name="Liu C."/>
            <person name="Sun Q."/>
        </authorList>
    </citation>
    <scope>NUCLEOTIDE SEQUENCE [LARGE SCALE GENOMIC DNA]</scope>
    <source>
        <strain evidence="2 3">NSJ-6</strain>
    </source>
</reference>
<evidence type="ECO:0000256" key="1">
    <source>
        <dbReference type="SAM" id="SignalP"/>
    </source>
</evidence>
<keyword evidence="3" id="KW-1185">Reference proteome</keyword>
<dbReference type="RefSeq" id="WP_032119727.1">
    <property type="nucleotide sequence ID" value="NZ_JACOOO010000004.1"/>
</dbReference>
<comment type="caution">
    <text evidence="2">The sequence shown here is derived from an EMBL/GenBank/DDBJ whole genome shotgun (WGS) entry which is preliminary data.</text>
</comment>
<evidence type="ECO:0000313" key="3">
    <source>
        <dbReference type="Proteomes" id="UP000596929"/>
    </source>
</evidence>
<name>A0ABR7DA45_9CLOT</name>
<feature type="signal peptide" evidence="1">
    <location>
        <begin position="1"/>
        <end position="27"/>
    </location>
</feature>
<proteinExistence type="predicted"/>
<evidence type="ECO:0000313" key="2">
    <source>
        <dbReference type="EMBL" id="MBC5627753.1"/>
    </source>
</evidence>
<feature type="chain" id="PRO_5046541146" evidence="1">
    <location>
        <begin position="28"/>
        <end position="96"/>
    </location>
</feature>
<accession>A0ABR7DA45</accession>
<dbReference type="EMBL" id="JACOOO010000004">
    <property type="protein sequence ID" value="MBC5627753.1"/>
    <property type="molecule type" value="Genomic_DNA"/>
</dbReference>
<organism evidence="2 3">
    <name type="scientific">Clostridium hominis</name>
    <dbReference type="NCBI Taxonomy" id="2763036"/>
    <lineage>
        <taxon>Bacteria</taxon>
        <taxon>Bacillati</taxon>
        <taxon>Bacillota</taxon>
        <taxon>Clostridia</taxon>
        <taxon>Eubacteriales</taxon>
        <taxon>Clostridiaceae</taxon>
        <taxon>Clostridium</taxon>
    </lineage>
</organism>